<dbReference type="InterPro" id="IPR001347">
    <property type="entry name" value="SIS_dom"/>
</dbReference>
<dbReference type="KEGG" id="rst:ATY39_03950"/>
<dbReference type="Pfam" id="PF13580">
    <property type="entry name" value="SIS_2"/>
    <property type="match status" value="1"/>
</dbReference>
<gene>
    <name evidence="2" type="ORF">ATY39_03950</name>
</gene>
<reference evidence="2 3" key="1">
    <citation type="journal article" date="2016" name="Genome Announc.">
        <title>Whole-Genome Sequence of Rummeliibacillus stabekisii Strain PP9 Isolated from Antarctic Soil.</title>
        <authorList>
            <person name="da Mota F.F."/>
            <person name="Vollu R.E."/>
            <person name="Jurelevicius D."/>
            <person name="Seldin L."/>
        </authorList>
    </citation>
    <scope>NUCLEOTIDE SEQUENCE [LARGE SCALE GENOMIC DNA]</scope>
    <source>
        <strain evidence="2 3">PP9</strain>
    </source>
</reference>
<dbReference type="NCBIfam" id="NF002805">
    <property type="entry name" value="PRK02947.1"/>
    <property type="match status" value="1"/>
</dbReference>
<evidence type="ECO:0000313" key="2">
    <source>
        <dbReference type="EMBL" id="AMW98668.1"/>
    </source>
</evidence>
<dbReference type="GO" id="GO:1901135">
    <property type="term" value="P:carbohydrate derivative metabolic process"/>
    <property type="evidence" value="ECO:0007669"/>
    <property type="project" value="InterPro"/>
</dbReference>
<dbReference type="OrthoDB" id="9805185at2"/>
<dbReference type="PROSITE" id="PS51464">
    <property type="entry name" value="SIS"/>
    <property type="match status" value="1"/>
</dbReference>
<dbReference type="CDD" id="cd05013">
    <property type="entry name" value="SIS_RpiR"/>
    <property type="match status" value="1"/>
</dbReference>
<dbReference type="GO" id="GO:0097367">
    <property type="term" value="F:carbohydrate derivative binding"/>
    <property type="evidence" value="ECO:0007669"/>
    <property type="project" value="InterPro"/>
</dbReference>
<organism evidence="2 3">
    <name type="scientific">Rummeliibacillus stabekisii</name>
    <dbReference type="NCBI Taxonomy" id="241244"/>
    <lineage>
        <taxon>Bacteria</taxon>
        <taxon>Bacillati</taxon>
        <taxon>Bacillota</taxon>
        <taxon>Bacilli</taxon>
        <taxon>Bacillales</taxon>
        <taxon>Caryophanaceae</taxon>
        <taxon>Rummeliibacillus</taxon>
    </lineage>
</organism>
<dbReference type="SUPFAM" id="SSF53697">
    <property type="entry name" value="SIS domain"/>
    <property type="match status" value="1"/>
</dbReference>
<feature type="domain" description="SIS" evidence="1">
    <location>
        <begin position="30"/>
        <end position="209"/>
    </location>
</feature>
<sequence length="239" mass="26417">MNNYFAEVTHLLKDVYEKEMPAIKQAAMLIAESMNKGGILQLFGCGHSHLLAQEAFYRAGGLVPAKPISIEPLMLHSGALTSSKNEKDPNFVEKYIESFDFHDGDVLLIISTSGRNAVPIDVALLAKKLKITTISLQSLNYSRESSRHLSHKRLEDVVDVIIDTHVPVGDGVLYRGDLQYGPVSTTIGSCMLNALISEVVEIIMEKEERAPVFSSANVDKAGKNNEALIEQYQKRVNFN</sequence>
<proteinExistence type="predicted"/>
<reference evidence="3" key="2">
    <citation type="submission" date="2016-03" db="EMBL/GenBank/DDBJ databases">
        <authorList>
            <person name="Ploux O."/>
        </authorList>
    </citation>
    <scope>NUCLEOTIDE SEQUENCE [LARGE SCALE GENOMIC DNA]</scope>
    <source>
        <strain evidence="3">PP9</strain>
    </source>
</reference>
<dbReference type="InterPro" id="IPR050099">
    <property type="entry name" value="SIS_GmhA/DiaA_subfam"/>
</dbReference>
<accession>A0A143HAC3</accession>
<dbReference type="InterPro" id="IPR035472">
    <property type="entry name" value="RpiR-like_SIS"/>
</dbReference>
<dbReference type="STRING" id="241244.ATY39_03950"/>
<dbReference type="Gene3D" id="3.40.50.10490">
    <property type="entry name" value="Glucose-6-phosphate isomerase like protein, domain 1"/>
    <property type="match status" value="1"/>
</dbReference>
<dbReference type="InterPro" id="IPR046348">
    <property type="entry name" value="SIS_dom_sf"/>
</dbReference>
<evidence type="ECO:0000313" key="3">
    <source>
        <dbReference type="Proteomes" id="UP000076021"/>
    </source>
</evidence>
<dbReference type="PANTHER" id="PTHR30390:SF7">
    <property type="entry name" value="PHOSPHOHEPTOSE ISOMERASE"/>
    <property type="match status" value="1"/>
</dbReference>
<evidence type="ECO:0000259" key="1">
    <source>
        <dbReference type="PROSITE" id="PS51464"/>
    </source>
</evidence>
<dbReference type="AlphaFoldDB" id="A0A143HAC3"/>
<dbReference type="Proteomes" id="UP000076021">
    <property type="component" value="Chromosome"/>
</dbReference>
<keyword evidence="3" id="KW-1185">Reference proteome</keyword>
<dbReference type="RefSeq" id="WP_066786141.1">
    <property type="nucleotide sequence ID" value="NZ_CP014806.1"/>
</dbReference>
<protein>
    <recommendedName>
        <fullName evidence="1">SIS domain-containing protein</fullName>
    </recommendedName>
</protein>
<dbReference type="PANTHER" id="PTHR30390">
    <property type="entry name" value="SEDOHEPTULOSE 7-PHOSPHATE ISOMERASE / DNAA INITIATOR-ASSOCIATING FACTOR FOR REPLICATION INITIATION"/>
    <property type="match status" value="1"/>
</dbReference>
<dbReference type="EMBL" id="CP014806">
    <property type="protein sequence ID" value="AMW98668.1"/>
    <property type="molecule type" value="Genomic_DNA"/>
</dbReference>
<name>A0A143HAC3_9BACL</name>